<protein>
    <submittedName>
        <fullName evidence="2">DUF2589 domain-containing protein</fullName>
    </submittedName>
</protein>
<comment type="caution">
    <text evidence="2">The sequence shown here is derived from an EMBL/GenBank/DDBJ whole genome shotgun (WGS) entry which is preliminary data.</text>
</comment>
<gene>
    <name evidence="2" type="ORF">NG792_19070</name>
</gene>
<dbReference type="EMBL" id="JAMXFA010000028">
    <property type="protein sequence ID" value="MCT7979824.1"/>
    <property type="molecule type" value="Genomic_DNA"/>
</dbReference>
<name>A0ABT2NAU5_9CYAN</name>
<dbReference type="Pfam" id="PF11655">
    <property type="entry name" value="DUF2589"/>
    <property type="match status" value="1"/>
</dbReference>
<sequence>MATSNPINVGDLLAAPLIATIQADFGAAQKFVEFITEYGFEKGEPPSGDDPDEIPDEAKSSLGQLRMLKFWYNRYNPRKKQYEEIYISIPVLSLIPLPLLQVNEAEFDFNIRIFAEPVVSPSPQAQSGALTGAERKQLEEGKAANSNYEFKAMLAPTSGQKSDDKSPTMDANMRIKIQMRQADLPGGIASMMTLFKESTSVTPKAKLKPSSAE</sequence>
<organism evidence="2 3">
    <name type="scientific">Laspinema olomoucense D3b</name>
    <dbReference type="NCBI Taxonomy" id="2953688"/>
    <lineage>
        <taxon>Bacteria</taxon>
        <taxon>Bacillati</taxon>
        <taxon>Cyanobacteriota</taxon>
        <taxon>Cyanophyceae</taxon>
        <taxon>Oscillatoriophycideae</taxon>
        <taxon>Oscillatoriales</taxon>
        <taxon>Laspinemataceae</taxon>
        <taxon>Laspinema</taxon>
        <taxon>Laspinema olomoucense</taxon>
    </lineage>
</organism>
<accession>A0ABT2NAU5</accession>
<dbReference type="RefSeq" id="WP_261236463.1">
    <property type="nucleotide sequence ID" value="NZ_JAMXFA010000028.1"/>
</dbReference>
<dbReference type="InterPro" id="IPR024510">
    <property type="entry name" value="DUF2589"/>
</dbReference>
<dbReference type="Proteomes" id="UP001525961">
    <property type="component" value="Unassembled WGS sequence"/>
</dbReference>
<keyword evidence="3" id="KW-1185">Reference proteome</keyword>
<feature type="region of interest" description="Disordered" evidence="1">
    <location>
        <begin position="121"/>
        <end position="140"/>
    </location>
</feature>
<reference evidence="2 3" key="1">
    <citation type="journal article" date="2022" name="Front. Microbiol.">
        <title>High genomic differentiation and limited gene flow indicate recent cryptic speciation within the genus Laspinema (cyanobacteria).</title>
        <authorList>
            <person name="Stanojkovic A."/>
            <person name="Skoupy S."/>
            <person name="Skaloud P."/>
            <person name="Dvorak P."/>
        </authorList>
    </citation>
    <scope>NUCLEOTIDE SEQUENCE [LARGE SCALE GENOMIC DNA]</scope>
    <source>
        <strain evidence="2 3">D3b</strain>
    </source>
</reference>
<evidence type="ECO:0000256" key="1">
    <source>
        <dbReference type="SAM" id="MobiDB-lite"/>
    </source>
</evidence>
<proteinExistence type="predicted"/>
<evidence type="ECO:0000313" key="3">
    <source>
        <dbReference type="Proteomes" id="UP001525961"/>
    </source>
</evidence>
<evidence type="ECO:0000313" key="2">
    <source>
        <dbReference type="EMBL" id="MCT7979824.1"/>
    </source>
</evidence>